<organism evidence="1 2">
    <name type="scientific">Deinococcus radiotolerans</name>
    <dbReference type="NCBI Taxonomy" id="1309407"/>
    <lineage>
        <taxon>Bacteria</taxon>
        <taxon>Thermotogati</taxon>
        <taxon>Deinococcota</taxon>
        <taxon>Deinococci</taxon>
        <taxon>Deinococcales</taxon>
        <taxon>Deinococcaceae</taxon>
        <taxon>Deinococcus</taxon>
    </lineage>
</organism>
<evidence type="ECO:0000313" key="1">
    <source>
        <dbReference type="EMBL" id="GGL19589.1"/>
    </source>
</evidence>
<dbReference type="Proteomes" id="UP000604341">
    <property type="component" value="Unassembled WGS sequence"/>
</dbReference>
<name>A0ABQ2FRH3_9DEIO</name>
<keyword evidence="2" id="KW-1185">Reference proteome</keyword>
<sequence length="169" mass="18084">MPATGRSAHLWARIVRAGRDPRLPDRVTRPETPGRTARACQCLMASRPGAVQPEYLRAMPRPPAPAALRATRTAPEHTDLAQLPFEEACAAIAARHRLTEPHAFQLAPGGAIHLVRISDGAALCGRGPQVYAAAPQVTGPLTCRACVKAVARRLKSSLGRRAARVTPTR</sequence>
<reference evidence="2" key="1">
    <citation type="journal article" date="2019" name="Int. J. Syst. Evol. Microbiol.">
        <title>The Global Catalogue of Microorganisms (GCM) 10K type strain sequencing project: providing services to taxonomists for standard genome sequencing and annotation.</title>
        <authorList>
            <consortium name="The Broad Institute Genomics Platform"/>
            <consortium name="The Broad Institute Genome Sequencing Center for Infectious Disease"/>
            <person name="Wu L."/>
            <person name="Ma J."/>
        </authorList>
    </citation>
    <scope>NUCLEOTIDE SEQUENCE [LARGE SCALE GENOMIC DNA]</scope>
    <source>
        <strain evidence="2">JCM 19173</strain>
    </source>
</reference>
<protein>
    <submittedName>
        <fullName evidence="1">Uncharacterized protein</fullName>
    </submittedName>
</protein>
<comment type="caution">
    <text evidence="1">The sequence shown here is derived from an EMBL/GenBank/DDBJ whole genome shotgun (WGS) entry which is preliminary data.</text>
</comment>
<dbReference type="EMBL" id="BMPE01000033">
    <property type="protein sequence ID" value="GGL19589.1"/>
    <property type="molecule type" value="Genomic_DNA"/>
</dbReference>
<proteinExistence type="predicted"/>
<accession>A0ABQ2FRH3</accession>
<evidence type="ECO:0000313" key="2">
    <source>
        <dbReference type="Proteomes" id="UP000604341"/>
    </source>
</evidence>
<gene>
    <name evidence="1" type="ORF">GCM10010844_43190</name>
</gene>